<protein>
    <submittedName>
        <fullName evidence="1">Uncharacterized protein</fullName>
    </submittedName>
</protein>
<dbReference type="EMBL" id="JAUMJH010000037">
    <property type="protein sequence ID" value="MDO3658366.1"/>
    <property type="molecule type" value="Genomic_DNA"/>
</dbReference>
<dbReference type="Proteomes" id="UP001168902">
    <property type="component" value="Unassembled WGS sequence"/>
</dbReference>
<comment type="caution">
    <text evidence="1">The sequence shown here is derived from an EMBL/GenBank/DDBJ whole genome shotgun (WGS) entry which is preliminary data.</text>
</comment>
<keyword evidence="2" id="KW-1185">Reference proteome</keyword>
<dbReference type="SUPFAM" id="SSF52266">
    <property type="entry name" value="SGNH hydrolase"/>
    <property type="match status" value="1"/>
</dbReference>
<sequence length="618" mass="67480">MGKWAKGTAKRISGLNQAVEFALTGNELSISIGRERGNLGACLVDVYLDDVKYSQFSTYNELLLKTRSKTFTGNGSQVKFDLEECFSFDHVVTVGGTAKTGGLNIQGSGASIPTTDDFIIIRNYNATLNKVTHVLWFKVAPSGAIIITYKQGESIAYMRGTLGNVGQGFNSALESAFGDGSIAESTTEPAAVSSGLGFRETDDRSVVTFRFDETKTRKIKLVVAALDSRATGSTPFLDLNFVTNRMHRIMNAGIGGWSANLFLTSDVLINRIDEVANFAPDILLFESCTNDDWSTHLAKATVTRAGLTNAQVMSVETTNLYSIITGSANNKTVTDERIYITAVTRNSITLESSVNDTNIVNGDAVIIGSYGGNHKRVAVRKVKSYNSSTKTITLDRAISVDDFYHCNVLDDLVGDYLLIKNAPSWVQQVTDCIAAVKDAKPLCKVFLATAGIPNYNHRRLFGYRELAQKLAGDKGWGFVDFYKATFDFQYSQDQSVTVKTITSTGASEYSLDTAAPRMLYNPVVLVNGVEHKQCRIVGGYGYQWAADQSNPNLDNDVLTDYNYRIIFDKFIPAVGASIVVKRASKTWSTDYTHPINLVSPGQSGRTIFGDTSALILNK</sequence>
<dbReference type="Gene3D" id="3.40.50.1110">
    <property type="entry name" value="SGNH hydrolase"/>
    <property type="match status" value="1"/>
</dbReference>
<name>A0ABT8V2D5_9GAMM</name>
<dbReference type="RefSeq" id="WP_302897639.1">
    <property type="nucleotide sequence ID" value="NZ_JAUMJH010000037.1"/>
</dbReference>
<accession>A0ABT8V2D5</accession>
<proteinExistence type="predicted"/>
<organism evidence="1 2">
    <name type="scientific">Acinetobacter genomosp. 15BJ</name>
    <dbReference type="NCBI Taxonomy" id="106651"/>
    <lineage>
        <taxon>Bacteria</taxon>
        <taxon>Pseudomonadati</taxon>
        <taxon>Pseudomonadota</taxon>
        <taxon>Gammaproteobacteria</taxon>
        <taxon>Moraxellales</taxon>
        <taxon>Moraxellaceae</taxon>
        <taxon>Acinetobacter</taxon>
    </lineage>
</organism>
<evidence type="ECO:0000313" key="2">
    <source>
        <dbReference type="Proteomes" id="UP001168902"/>
    </source>
</evidence>
<gene>
    <name evidence="1" type="ORF">Q3V53_14400</name>
</gene>
<reference evidence="1 2" key="1">
    <citation type="submission" date="2023-07" db="EMBL/GenBank/DDBJ databases">
        <title>A novel proteolytic Acinetobacter species.</title>
        <authorList>
            <person name="Nemec A."/>
            <person name="Radolfova-Krizova L."/>
        </authorList>
    </citation>
    <scope>NUCLEOTIDE SEQUENCE [LARGE SCALE GENOMIC DNA]</scope>
    <source>
        <strain evidence="1 2">NIPH 1865</strain>
    </source>
</reference>
<dbReference type="InterPro" id="IPR036514">
    <property type="entry name" value="SGNH_hydro_sf"/>
</dbReference>
<evidence type="ECO:0000313" key="1">
    <source>
        <dbReference type="EMBL" id="MDO3658366.1"/>
    </source>
</evidence>